<dbReference type="EMBL" id="BDDD01007319">
    <property type="protein sequence ID" value="GAV91348.1"/>
    <property type="molecule type" value="Genomic_DNA"/>
</dbReference>
<evidence type="ECO:0000256" key="9">
    <source>
        <dbReference type="SAM" id="Phobius"/>
    </source>
</evidence>
<evidence type="ECO:0000313" key="10">
    <source>
        <dbReference type="EMBL" id="GAV91348.1"/>
    </source>
</evidence>
<dbReference type="AlphaFoldDB" id="A0A1Q3DGG6"/>
<evidence type="ECO:0000256" key="7">
    <source>
        <dbReference type="ARBA" id="ARBA00022989"/>
    </source>
</evidence>
<gene>
    <name evidence="10" type="ORF">CFOL_v3_34744</name>
</gene>
<keyword evidence="5 9" id="KW-0812">Transmembrane</keyword>
<feature type="non-terminal residue" evidence="10">
    <location>
        <position position="1"/>
    </location>
</feature>
<dbReference type="OrthoDB" id="497268at2759"/>
<comment type="similarity">
    <text evidence="2">Belongs to the RETICULATA family.</text>
</comment>
<proteinExistence type="inferred from homology"/>
<evidence type="ECO:0000256" key="8">
    <source>
        <dbReference type="ARBA" id="ARBA00023136"/>
    </source>
</evidence>
<dbReference type="Pfam" id="PF11891">
    <property type="entry name" value="RETICULATA-like"/>
    <property type="match status" value="1"/>
</dbReference>
<keyword evidence="8 9" id="KW-0472">Membrane</keyword>
<comment type="caution">
    <text evidence="10">The sequence shown here is derived from an EMBL/GenBank/DDBJ whole genome shotgun (WGS) entry which is preliminary data.</text>
</comment>
<accession>A0A1Q3DGG6</accession>
<dbReference type="InterPro" id="IPR021825">
    <property type="entry name" value="RETICULATA-related"/>
</dbReference>
<evidence type="ECO:0000256" key="5">
    <source>
        <dbReference type="ARBA" id="ARBA00022692"/>
    </source>
</evidence>
<keyword evidence="6" id="KW-0809">Transit peptide</keyword>
<dbReference type="PANTHER" id="PTHR31620">
    <property type="entry name" value="PROTEIN RETICULATA-RELATED 2, CHLOROPLASTIC-RELATED"/>
    <property type="match status" value="1"/>
</dbReference>
<evidence type="ECO:0000313" key="11">
    <source>
        <dbReference type="Proteomes" id="UP000187406"/>
    </source>
</evidence>
<keyword evidence="4" id="KW-0934">Plastid</keyword>
<organism evidence="10 11">
    <name type="scientific">Cephalotus follicularis</name>
    <name type="common">Albany pitcher plant</name>
    <dbReference type="NCBI Taxonomy" id="3775"/>
    <lineage>
        <taxon>Eukaryota</taxon>
        <taxon>Viridiplantae</taxon>
        <taxon>Streptophyta</taxon>
        <taxon>Embryophyta</taxon>
        <taxon>Tracheophyta</taxon>
        <taxon>Spermatophyta</taxon>
        <taxon>Magnoliopsida</taxon>
        <taxon>eudicotyledons</taxon>
        <taxon>Gunneridae</taxon>
        <taxon>Pentapetalae</taxon>
        <taxon>rosids</taxon>
        <taxon>fabids</taxon>
        <taxon>Oxalidales</taxon>
        <taxon>Cephalotaceae</taxon>
        <taxon>Cephalotus</taxon>
    </lineage>
</organism>
<evidence type="ECO:0000256" key="1">
    <source>
        <dbReference type="ARBA" id="ARBA00004508"/>
    </source>
</evidence>
<dbReference type="PANTHER" id="PTHR31620:SF15">
    <property type="entry name" value="PROTEIN RETICULATA-RELATED 2, CHLOROPLASTIC-RELATED"/>
    <property type="match status" value="1"/>
</dbReference>
<protein>
    <submittedName>
        <fullName evidence="10">DUF3411 domain-containing protein</fullName>
    </submittedName>
</protein>
<feature type="transmembrane region" description="Helical" evidence="9">
    <location>
        <begin position="12"/>
        <end position="32"/>
    </location>
</feature>
<sequence>GPFSIINQFGTFVYKGTVFAAVGASLMGTAMTNDLINLRKKMDPTFETPNKPPPTILNALTWALHMGVSSNFRYQTLNGFEYLLANGLPPFVFKSSMVVLRCLNNVLGGMSFVILIRLTGSQCSGEDKMSRPESWDWAPRFDTWHSVQSSL</sequence>
<dbReference type="Proteomes" id="UP000187406">
    <property type="component" value="Unassembled WGS sequence"/>
</dbReference>
<evidence type="ECO:0000256" key="4">
    <source>
        <dbReference type="ARBA" id="ARBA00022640"/>
    </source>
</evidence>
<reference evidence="11" key="1">
    <citation type="submission" date="2016-04" db="EMBL/GenBank/DDBJ databases">
        <title>Cephalotus genome sequencing.</title>
        <authorList>
            <person name="Fukushima K."/>
            <person name="Hasebe M."/>
            <person name="Fang X."/>
        </authorList>
    </citation>
    <scope>NUCLEOTIDE SEQUENCE [LARGE SCALE GENOMIC DNA]</scope>
    <source>
        <strain evidence="11">cv. St1</strain>
    </source>
</reference>
<comment type="subcellular location">
    <subcellularLocation>
        <location evidence="1">Plastid</location>
        <location evidence="1">Chloroplast membrane</location>
        <topology evidence="1">Multi-pass membrane protein</topology>
    </subcellularLocation>
</comment>
<name>A0A1Q3DGG6_CEPFO</name>
<keyword evidence="11" id="KW-1185">Reference proteome</keyword>
<dbReference type="InParanoid" id="A0A1Q3DGG6"/>
<keyword evidence="7 9" id="KW-1133">Transmembrane helix</keyword>
<evidence type="ECO:0000256" key="3">
    <source>
        <dbReference type="ARBA" id="ARBA00022528"/>
    </source>
</evidence>
<dbReference type="STRING" id="3775.A0A1Q3DGG6"/>
<evidence type="ECO:0000256" key="6">
    <source>
        <dbReference type="ARBA" id="ARBA00022946"/>
    </source>
</evidence>
<dbReference type="GO" id="GO:0031969">
    <property type="term" value="C:chloroplast membrane"/>
    <property type="evidence" value="ECO:0007669"/>
    <property type="project" value="UniProtKB-SubCell"/>
</dbReference>
<evidence type="ECO:0000256" key="2">
    <source>
        <dbReference type="ARBA" id="ARBA00010793"/>
    </source>
</evidence>
<keyword evidence="3" id="KW-0150">Chloroplast</keyword>